<dbReference type="InterPro" id="IPR019341">
    <property type="entry name" value="Alpha/Gamma-adaptin-bd_p34"/>
</dbReference>
<dbReference type="PANTHER" id="PTHR14659:SF1">
    <property type="entry name" value="ALPHA- AND GAMMA-ADAPTIN-BINDING PROTEIN P34"/>
    <property type="match status" value="1"/>
</dbReference>
<protein>
    <recommendedName>
        <fullName evidence="3">Alpha-and gamma-adaptin-binding protein p34</fullName>
    </recommendedName>
</protein>
<keyword evidence="2" id="KW-1185">Reference proteome</keyword>
<sequence length="286" mass="32028">MDCEGTIIISCDTLTPEDIICKILGVESLPESVASSSSVKGYAWSFKNKYYSSKINLYALEEKAELDSAFCDGIRAIIFYFDSQKQSSFDEVVSWLPFLKNINAEVQLLLCNNCLEENSNPALERKNILNWCVENQYELVELNPIPDSEEEDEEPFKSAKGYGRVIEALQSYTWANLVMEEEKASACAKEQTEENSATPSKDGCKTIKVEGQELDLEEKWLNNVLSGEDPGGESFEALFAKFASMKDRASGLNGDERKKYAEKVAIAFWRAMGGDEDEIEGLDSDE</sequence>
<name>A0AAV1ZWK1_9ARAC</name>
<organism evidence="1 2">
    <name type="scientific">Larinioides sclopetarius</name>
    <dbReference type="NCBI Taxonomy" id="280406"/>
    <lineage>
        <taxon>Eukaryota</taxon>
        <taxon>Metazoa</taxon>
        <taxon>Ecdysozoa</taxon>
        <taxon>Arthropoda</taxon>
        <taxon>Chelicerata</taxon>
        <taxon>Arachnida</taxon>
        <taxon>Araneae</taxon>
        <taxon>Araneomorphae</taxon>
        <taxon>Entelegynae</taxon>
        <taxon>Araneoidea</taxon>
        <taxon>Araneidae</taxon>
        <taxon>Larinioides</taxon>
    </lineage>
</organism>
<evidence type="ECO:0000313" key="1">
    <source>
        <dbReference type="EMBL" id="CAL1274887.1"/>
    </source>
</evidence>
<proteinExistence type="predicted"/>
<dbReference type="Gene3D" id="3.40.50.11960">
    <property type="match status" value="1"/>
</dbReference>
<gene>
    <name evidence="1" type="ORF">LARSCL_LOCUS7759</name>
</gene>
<dbReference type="Pfam" id="PF10199">
    <property type="entry name" value="Adaptin_binding"/>
    <property type="match status" value="1"/>
</dbReference>
<accession>A0AAV1ZWK1</accession>
<dbReference type="AlphaFoldDB" id="A0AAV1ZWK1"/>
<evidence type="ECO:0000313" key="2">
    <source>
        <dbReference type="Proteomes" id="UP001497382"/>
    </source>
</evidence>
<reference evidence="1 2" key="1">
    <citation type="submission" date="2024-04" db="EMBL/GenBank/DDBJ databases">
        <authorList>
            <person name="Rising A."/>
            <person name="Reimegard J."/>
            <person name="Sonavane S."/>
            <person name="Akerstrom W."/>
            <person name="Nylinder S."/>
            <person name="Hedman E."/>
            <person name="Kallberg Y."/>
        </authorList>
    </citation>
    <scope>NUCLEOTIDE SEQUENCE [LARGE SCALE GENOMIC DNA]</scope>
</reference>
<evidence type="ECO:0008006" key="3">
    <source>
        <dbReference type="Google" id="ProtNLM"/>
    </source>
</evidence>
<dbReference type="EMBL" id="CAXIEN010000081">
    <property type="protein sequence ID" value="CAL1274887.1"/>
    <property type="molecule type" value="Genomic_DNA"/>
</dbReference>
<dbReference type="PANTHER" id="PTHR14659">
    <property type="entry name" value="ALPHA- AND GAMMA-ADAPTIN-BINDING PROTEIN P34"/>
    <property type="match status" value="1"/>
</dbReference>
<dbReference type="Proteomes" id="UP001497382">
    <property type="component" value="Unassembled WGS sequence"/>
</dbReference>
<comment type="caution">
    <text evidence="1">The sequence shown here is derived from an EMBL/GenBank/DDBJ whole genome shotgun (WGS) entry which is preliminary data.</text>
</comment>